<sequence length="125" mass="14968">MKIDVDYLKTILDKFIESETQYIETSIFNDFLEDEKFLFHWDILLDKKLILNLQDNLGKFYSKTYNNIAIFHTKVRLNAYGYDFYEALKEEEFRNKIKNGLSDIGIDTLLNLSKKYIDKKVDTLF</sequence>
<dbReference type="AlphaFoldDB" id="A0A837JE25"/>
<evidence type="ECO:0000313" key="2">
    <source>
        <dbReference type="Proteomes" id="UP000035462"/>
    </source>
</evidence>
<dbReference type="RefSeq" id="WP_046994535.1">
    <property type="nucleotide sequence ID" value="NZ_JAIT01000021.1"/>
</dbReference>
<comment type="caution">
    <text evidence="1">The sequence shown here is derived from an EMBL/GenBank/DDBJ whole genome shotgun (WGS) entry which is preliminary data.</text>
</comment>
<protein>
    <submittedName>
        <fullName evidence="1">Uncharacterized protein</fullName>
    </submittedName>
</protein>
<reference evidence="1 2" key="1">
    <citation type="submission" date="2014-01" db="EMBL/GenBank/DDBJ databases">
        <title>Development of a Comparative Genomic Fingerprinting Assay for High Resolution Genotyping of Arcobacter butzleri.</title>
        <authorList>
            <person name="Webb A.L."/>
            <person name="Inglis G.D."/>
            <person name="Kruczkiewicz P."/>
            <person name="Selinger L.B."/>
            <person name="Taboada E.N."/>
        </authorList>
    </citation>
    <scope>NUCLEOTIDE SEQUENCE [LARGE SCALE GENOMIC DNA]</scope>
    <source>
        <strain evidence="1 2">L352</strain>
    </source>
</reference>
<dbReference type="EMBL" id="JAIT01000021">
    <property type="protein sequence ID" value="KLE06061.1"/>
    <property type="molecule type" value="Genomic_DNA"/>
</dbReference>
<organism evidence="1 2">
    <name type="scientific">Aliarcobacter butzleri L352</name>
    <dbReference type="NCBI Taxonomy" id="1447260"/>
    <lineage>
        <taxon>Bacteria</taxon>
        <taxon>Pseudomonadati</taxon>
        <taxon>Campylobacterota</taxon>
        <taxon>Epsilonproteobacteria</taxon>
        <taxon>Campylobacterales</taxon>
        <taxon>Arcobacteraceae</taxon>
        <taxon>Aliarcobacter</taxon>
    </lineage>
</organism>
<accession>A0A837JE25</accession>
<proteinExistence type="predicted"/>
<name>A0A837JE25_9BACT</name>
<evidence type="ECO:0000313" key="1">
    <source>
        <dbReference type="EMBL" id="KLE06061.1"/>
    </source>
</evidence>
<gene>
    <name evidence="1" type="ORF">AF77_03110</name>
</gene>
<dbReference type="Proteomes" id="UP000035462">
    <property type="component" value="Unassembled WGS sequence"/>
</dbReference>